<organism evidence="2 3">
    <name type="scientific">Allokutzneria oryzae</name>
    <dbReference type="NCBI Taxonomy" id="1378989"/>
    <lineage>
        <taxon>Bacteria</taxon>
        <taxon>Bacillati</taxon>
        <taxon>Actinomycetota</taxon>
        <taxon>Actinomycetes</taxon>
        <taxon>Pseudonocardiales</taxon>
        <taxon>Pseudonocardiaceae</taxon>
        <taxon>Allokutzneria</taxon>
    </lineage>
</organism>
<accession>A0ABV5ZZE1</accession>
<keyword evidence="1" id="KW-0732">Signal</keyword>
<gene>
    <name evidence="2" type="ORF">ACFFQA_15525</name>
</gene>
<reference evidence="2 3" key="1">
    <citation type="submission" date="2024-09" db="EMBL/GenBank/DDBJ databases">
        <authorList>
            <person name="Sun Q."/>
            <person name="Mori K."/>
        </authorList>
    </citation>
    <scope>NUCLEOTIDE SEQUENCE [LARGE SCALE GENOMIC DNA]</scope>
    <source>
        <strain evidence="2 3">TBRC 7907</strain>
    </source>
</reference>
<feature type="chain" id="PRO_5046515743" evidence="1">
    <location>
        <begin position="28"/>
        <end position="110"/>
    </location>
</feature>
<comment type="caution">
    <text evidence="2">The sequence shown here is derived from an EMBL/GenBank/DDBJ whole genome shotgun (WGS) entry which is preliminary data.</text>
</comment>
<keyword evidence="3" id="KW-1185">Reference proteome</keyword>
<dbReference type="RefSeq" id="WP_377852629.1">
    <property type="nucleotide sequence ID" value="NZ_JBHLZU010000011.1"/>
</dbReference>
<dbReference type="EMBL" id="JBHLZU010000011">
    <property type="protein sequence ID" value="MFB9905344.1"/>
    <property type="molecule type" value="Genomic_DNA"/>
</dbReference>
<dbReference type="Pfam" id="PF19882">
    <property type="entry name" value="DUF6355"/>
    <property type="match status" value="1"/>
</dbReference>
<dbReference type="InterPro" id="IPR045935">
    <property type="entry name" value="DUF6355"/>
</dbReference>
<dbReference type="Proteomes" id="UP001589693">
    <property type="component" value="Unassembled WGS sequence"/>
</dbReference>
<evidence type="ECO:0000313" key="3">
    <source>
        <dbReference type="Proteomes" id="UP001589693"/>
    </source>
</evidence>
<feature type="signal peptide" evidence="1">
    <location>
        <begin position="1"/>
        <end position="27"/>
    </location>
</feature>
<protein>
    <submittedName>
        <fullName evidence="2">DUF6355 family natural product biosynthesis protein</fullName>
    </submittedName>
</protein>
<evidence type="ECO:0000256" key="1">
    <source>
        <dbReference type="SAM" id="SignalP"/>
    </source>
</evidence>
<sequence length="110" mass="11705">MRKILGLALPLFAVLGMTAIAAPSASAAPCGWYKIGDTGYHNHCGTGLILVKYHWSNGNTGTTCQGPGIIPFYPDGPHQRVNAYYVPKKPATMINAAGQEICRTGQPSYP</sequence>
<proteinExistence type="predicted"/>
<evidence type="ECO:0000313" key="2">
    <source>
        <dbReference type="EMBL" id="MFB9905344.1"/>
    </source>
</evidence>
<name>A0ABV5ZZE1_9PSEU</name>